<feature type="domain" description="Integrase catalytic" evidence="2">
    <location>
        <begin position="1"/>
        <end position="141"/>
    </location>
</feature>
<organism evidence="3 4">
    <name type="scientific">Strongyloides venezuelensis</name>
    <name type="common">Threadworm</name>
    <dbReference type="NCBI Taxonomy" id="75913"/>
    <lineage>
        <taxon>Eukaryota</taxon>
        <taxon>Metazoa</taxon>
        <taxon>Ecdysozoa</taxon>
        <taxon>Nematoda</taxon>
        <taxon>Chromadorea</taxon>
        <taxon>Rhabditida</taxon>
        <taxon>Tylenchina</taxon>
        <taxon>Panagrolaimomorpha</taxon>
        <taxon>Strongyloidoidea</taxon>
        <taxon>Strongyloididae</taxon>
        <taxon>Strongyloides</taxon>
    </lineage>
</organism>
<dbReference type="GO" id="GO:0003676">
    <property type="term" value="F:nucleic acid binding"/>
    <property type="evidence" value="ECO:0007669"/>
    <property type="project" value="InterPro"/>
</dbReference>
<proteinExistence type="predicted"/>
<dbReference type="InterPro" id="IPR001584">
    <property type="entry name" value="Integrase_cat-core"/>
</dbReference>
<keyword evidence="1" id="KW-0175">Coiled coil</keyword>
<reference evidence="3" key="1">
    <citation type="submission" date="2014-07" db="EMBL/GenBank/DDBJ databases">
        <authorList>
            <person name="Martin A.A"/>
            <person name="De Silva N."/>
        </authorList>
    </citation>
    <scope>NUCLEOTIDE SEQUENCE</scope>
</reference>
<protein>
    <submittedName>
        <fullName evidence="4">Integrase catalytic domain-containing protein</fullName>
    </submittedName>
</protein>
<dbReference type="AlphaFoldDB" id="A0A0K0FBE2"/>
<dbReference type="SUPFAM" id="SSF53098">
    <property type="entry name" value="Ribonuclease H-like"/>
    <property type="match status" value="1"/>
</dbReference>
<keyword evidence="3" id="KW-1185">Reference proteome</keyword>
<sequence length="386" mass="45688">MQAITKNHPKLRVARRILKQVASKISHCQTCDQIVKVIKSKIVDINGLPQRLRSDNARNLIEEPVAQYCKEQFILQESAIRYRHTTNQIIERAFRTLFEMLRKMPKVKRPFFENLKIASFRINNIKSDKGISPAELFFNFMPRTLQDNKYNIQSQYNVKDMRTLYELLHSLEKLPKEIIIKNFDLKKTKAENCNVTTSGGKYVNKFEVLFRSKKWATGNIYKDKDKKYERNSHTWNKLFDHKDRIQSNQDIVSVLVPYWAFLKVNKNSKKGEKYKFDKAKSGNQQQFSGKCHSCGIVGHRSKNRQVKKTEAVPENQNKVNMNAKRVQNHDNLEERIRKLTEENEKQKLMIQRMIDERQEDFACMRVQMNKEKSSIDLKELKKDVNR</sequence>
<reference evidence="4" key="2">
    <citation type="submission" date="2015-08" db="UniProtKB">
        <authorList>
            <consortium name="WormBaseParasite"/>
        </authorList>
    </citation>
    <scope>IDENTIFICATION</scope>
</reference>
<dbReference type="WBParaSite" id="SVE_0615300.1">
    <property type="protein sequence ID" value="SVE_0615300.1"/>
    <property type="gene ID" value="SVE_0615300"/>
</dbReference>
<evidence type="ECO:0000259" key="2">
    <source>
        <dbReference type="PROSITE" id="PS50994"/>
    </source>
</evidence>
<feature type="coiled-coil region" evidence="1">
    <location>
        <begin position="322"/>
        <end position="356"/>
    </location>
</feature>
<dbReference type="GO" id="GO:0015074">
    <property type="term" value="P:DNA integration"/>
    <property type="evidence" value="ECO:0007669"/>
    <property type="project" value="InterPro"/>
</dbReference>
<evidence type="ECO:0000313" key="4">
    <source>
        <dbReference type="WBParaSite" id="SVE_0615300.1"/>
    </source>
</evidence>
<dbReference type="Gene3D" id="3.30.420.10">
    <property type="entry name" value="Ribonuclease H-like superfamily/Ribonuclease H"/>
    <property type="match status" value="1"/>
</dbReference>
<evidence type="ECO:0000256" key="1">
    <source>
        <dbReference type="SAM" id="Coils"/>
    </source>
</evidence>
<evidence type="ECO:0000313" key="3">
    <source>
        <dbReference type="Proteomes" id="UP000035680"/>
    </source>
</evidence>
<accession>A0A0K0FBE2</accession>
<dbReference type="InterPro" id="IPR012337">
    <property type="entry name" value="RNaseH-like_sf"/>
</dbReference>
<dbReference type="PROSITE" id="PS50994">
    <property type="entry name" value="INTEGRASE"/>
    <property type="match status" value="1"/>
</dbReference>
<dbReference type="Proteomes" id="UP000035680">
    <property type="component" value="Unassembled WGS sequence"/>
</dbReference>
<dbReference type="InterPro" id="IPR036397">
    <property type="entry name" value="RNaseH_sf"/>
</dbReference>
<name>A0A0K0FBE2_STRVS</name>